<evidence type="ECO:0000313" key="2">
    <source>
        <dbReference type="Proteomes" id="UP000184432"/>
    </source>
</evidence>
<proteinExistence type="predicted"/>
<dbReference type="AlphaFoldDB" id="A0A1M6IXM4"/>
<protein>
    <submittedName>
        <fullName evidence="1">Uncharacterized protein</fullName>
    </submittedName>
</protein>
<gene>
    <name evidence="1" type="ORF">SAMN04488508_108123</name>
</gene>
<dbReference type="EMBL" id="FQYP01000008">
    <property type="protein sequence ID" value="SHJ39157.1"/>
    <property type="molecule type" value="Genomic_DNA"/>
</dbReference>
<sequence>MILRSIHIALVIKLLFFSDQIIAQRLDASDCESIMIAANVEVTVCKSIGNSEYYYLPTNLRFAETQRHDISFTFLKFQDKETSGSILHFLITWGLTGSQFQKAQEQLIDSKGIHAKLMGAVIPEVKNDDGFVIEGTSKLVDILNRSMVHIGKATPMANTKIAASFQLNQEDTQFLSNAIKNNQKDLKNTYLTLVFYLNYPPEPYRTYKLTKNFYELLNHSL</sequence>
<keyword evidence="2" id="KW-1185">Reference proteome</keyword>
<name>A0A1M6IXM4_9FLAO</name>
<dbReference type="Proteomes" id="UP000184432">
    <property type="component" value="Unassembled WGS sequence"/>
</dbReference>
<dbReference type="STRING" id="570521.SAMN04488508_108123"/>
<dbReference type="OrthoDB" id="1188434at2"/>
<evidence type="ECO:0000313" key="1">
    <source>
        <dbReference type="EMBL" id="SHJ39157.1"/>
    </source>
</evidence>
<dbReference type="RefSeq" id="WP_073319057.1">
    <property type="nucleotide sequence ID" value="NZ_FQYP01000008.1"/>
</dbReference>
<reference evidence="2" key="1">
    <citation type="submission" date="2016-11" db="EMBL/GenBank/DDBJ databases">
        <authorList>
            <person name="Varghese N."/>
            <person name="Submissions S."/>
        </authorList>
    </citation>
    <scope>NUCLEOTIDE SEQUENCE [LARGE SCALE GENOMIC DNA]</scope>
    <source>
        <strain evidence="2">DSM 22623</strain>
    </source>
</reference>
<organism evidence="1 2">
    <name type="scientific">Aquimarina spongiae</name>
    <dbReference type="NCBI Taxonomy" id="570521"/>
    <lineage>
        <taxon>Bacteria</taxon>
        <taxon>Pseudomonadati</taxon>
        <taxon>Bacteroidota</taxon>
        <taxon>Flavobacteriia</taxon>
        <taxon>Flavobacteriales</taxon>
        <taxon>Flavobacteriaceae</taxon>
        <taxon>Aquimarina</taxon>
    </lineage>
</organism>
<accession>A0A1M6IXM4</accession>